<reference evidence="2" key="1">
    <citation type="submission" date="2012-12" db="EMBL/GenBank/DDBJ databases">
        <title>Identification and characterization of a phenylalanine ammonia-lyase gene family in Isatis indigotica Fort.</title>
        <authorList>
            <person name="Liu Q."/>
            <person name="Chen J."/>
            <person name="Zhou X."/>
            <person name="Di P."/>
            <person name="Xiao Y."/>
            <person name="Xuan H."/>
            <person name="Zhang L."/>
            <person name="Chen W."/>
        </authorList>
    </citation>
    <scope>NUCLEOTIDE SEQUENCE</scope>
    <source>
        <tissue evidence="2">Salivary gland</tissue>
    </source>
</reference>
<dbReference type="EMBL" id="GADI01006582">
    <property type="protein sequence ID" value="JAA67226.1"/>
    <property type="molecule type" value="mRNA"/>
</dbReference>
<evidence type="ECO:0000313" key="2">
    <source>
        <dbReference type="EMBL" id="JAA67226.1"/>
    </source>
</evidence>
<feature type="signal peptide" evidence="1">
    <location>
        <begin position="1"/>
        <end position="17"/>
    </location>
</feature>
<feature type="chain" id="PRO_5005516228" evidence="1">
    <location>
        <begin position="18"/>
        <end position="218"/>
    </location>
</feature>
<dbReference type="AlphaFoldDB" id="A0A0K8R827"/>
<accession>A0A0K8R827</accession>
<organism evidence="2">
    <name type="scientific">Ixodes ricinus</name>
    <name type="common">Common tick</name>
    <name type="synonym">Acarus ricinus</name>
    <dbReference type="NCBI Taxonomy" id="34613"/>
    <lineage>
        <taxon>Eukaryota</taxon>
        <taxon>Metazoa</taxon>
        <taxon>Ecdysozoa</taxon>
        <taxon>Arthropoda</taxon>
        <taxon>Chelicerata</taxon>
        <taxon>Arachnida</taxon>
        <taxon>Acari</taxon>
        <taxon>Parasitiformes</taxon>
        <taxon>Ixodida</taxon>
        <taxon>Ixodoidea</taxon>
        <taxon>Ixodidae</taxon>
        <taxon>Ixodinae</taxon>
        <taxon>Ixodes</taxon>
    </lineage>
</organism>
<name>A0A0K8R827_IXORI</name>
<protein>
    <submittedName>
        <fullName evidence="2">Putative cytotoxin-like protein</fullName>
    </submittedName>
</protein>
<evidence type="ECO:0000256" key="1">
    <source>
        <dbReference type="SAM" id="SignalP"/>
    </source>
</evidence>
<proteinExistence type="evidence at transcript level"/>
<sequence length="218" mass="24625">MLWCGFLFLGVLSYAHAATVIEANNFVDTVLKERLPLVVRQSPSLFPAAHIPVFSFVVPHNAITNRDLDVNMTEGMIHGLDTALRRMGDCQSRDVKDGFPSIQCTLDLNEVNTTFLALTRGDNVVRSLKHIWVHTVTVDSIARLEITGSQTRVASLRAFDVQNLHFVTTYDRELHLNTDRSRQFKEHVELKVKEALQDIMQNEIKVLLSRSVVSIAFP</sequence>
<keyword evidence="1" id="KW-0732">Signal</keyword>